<dbReference type="Pfam" id="PF01814">
    <property type="entry name" value="Hemerythrin"/>
    <property type="match status" value="1"/>
</dbReference>
<feature type="domain" description="Hemerythrin-like" evidence="1">
    <location>
        <begin position="15"/>
        <end position="141"/>
    </location>
</feature>
<evidence type="ECO:0000313" key="3">
    <source>
        <dbReference type="Proteomes" id="UP001523219"/>
    </source>
</evidence>
<dbReference type="EMBL" id="JAMWMR010000024">
    <property type="protein sequence ID" value="MCN9243718.1"/>
    <property type="molecule type" value="Genomic_DNA"/>
</dbReference>
<keyword evidence="3" id="KW-1185">Reference proteome</keyword>
<dbReference type="Gene3D" id="1.20.120.520">
    <property type="entry name" value="nmb1532 protein domain like"/>
    <property type="match status" value="1"/>
</dbReference>
<dbReference type="InterPro" id="IPR012312">
    <property type="entry name" value="Hemerythrin-like"/>
</dbReference>
<evidence type="ECO:0000313" key="2">
    <source>
        <dbReference type="EMBL" id="MCN9243718.1"/>
    </source>
</evidence>
<sequence>MVTSDERLRGFGTQLIEVHLWLREELASLRGNVEGYLTEGAPLRELRTNCLTFCSALHRHHHGEDATAFDVLAAQYPELTAFIEELRKDHDLVEESLRRLEALVAELGNTDRDPIEIQREIDGLAALMETHFVYEEKRIVSALNALDIPAWHDTPPAFLRSDTPPPG</sequence>
<dbReference type="Proteomes" id="UP001523219">
    <property type="component" value="Unassembled WGS sequence"/>
</dbReference>
<gene>
    <name evidence="2" type="ORF">NGF19_23510</name>
</gene>
<comment type="caution">
    <text evidence="2">The sequence shown here is derived from an EMBL/GenBank/DDBJ whole genome shotgun (WGS) entry which is preliminary data.</text>
</comment>
<accession>A0ABT0ZJE8</accession>
<proteinExistence type="predicted"/>
<organism evidence="2 3">
    <name type="scientific">Streptomyces macrolidinus</name>
    <dbReference type="NCBI Taxonomy" id="2952607"/>
    <lineage>
        <taxon>Bacteria</taxon>
        <taxon>Bacillati</taxon>
        <taxon>Actinomycetota</taxon>
        <taxon>Actinomycetes</taxon>
        <taxon>Kitasatosporales</taxon>
        <taxon>Streptomycetaceae</taxon>
        <taxon>Streptomyces</taxon>
    </lineage>
</organism>
<reference evidence="2 3" key="1">
    <citation type="submission" date="2022-05" db="EMBL/GenBank/DDBJ databases">
        <title>Streptomyces sp. nov. RY43-2 isolated from soil of a peat swamp forest.</title>
        <authorList>
            <person name="Kanchanasin P."/>
            <person name="Tanasupawat S."/>
            <person name="Phongsopitanun W."/>
        </authorList>
    </citation>
    <scope>NUCLEOTIDE SEQUENCE [LARGE SCALE GENOMIC DNA]</scope>
    <source>
        <strain evidence="2 3">RY43-2</strain>
    </source>
</reference>
<dbReference type="RefSeq" id="WP_252427249.1">
    <property type="nucleotide sequence ID" value="NZ_JAMWMR010000024.1"/>
</dbReference>
<protein>
    <submittedName>
        <fullName evidence="2">Hemerythrin domain-containing protein</fullName>
    </submittedName>
</protein>
<name>A0ABT0ZJE8_9ACTN</name>
<evidence type="ECO:0000259" key="1">
    <source>
        <dbReference type="Pfam" id="PF01814"/>
    </source>
</evidence>